<organism evidence="3 4">
    <name type="scientific">Massilia mucilaginosa</name>
    <dbReference type="NCBI Taxonomy" id="2609282"/>
    <lineage>
        <taxon>Bacteria</taxon>
        <taxon>Pseudomonadati</taxon>
        <taxon>Pseudomonadota</taxon>
        <taxon>Betaproteobacteria</taxon>
        <taxon>Burkholderiales</taxon>
        <taxon>Oxalobacteraceae</taxon>
        <taxon>Telluria group</taxon>
        <taxon>Massilia</taxon>
    </lineage>
</organism>
<dbReference type="PROSITE" id="PS50043">
    <property type="entry name" value="HTH_LUXR_2"/>
    <property type="match status" value="1"/>
</dbReference>
<proteinExistence type="predicted"/>
<dbReference type="InterPro" id="IPR039420">
    <property type="entry name" value="WalR-like"/>
</dbReference>
<evidence type="ECO:0000313" key="3">
    <source>
        <dbReference type="EMBL" id="NHZ94066.1"/>
    </source>
</evidence>
<dbReference type="Gene3D" id="1.10.10.10">
    <property type="entry name" value="Winged helix-like DNA-binding domain superfamily/Winged helix DNA-binding domain"/>
    <property type="match status" value="1"/>
</dbReference>
<dbReference type="SMART" id="SM00421">
    <property type="entry name" value="HTH_LUXR"/>
    <property type="match status" value="1"/>
</dbReference>
<dbReference type="InterPro" id="IPR000792">
    <property type="entry name" value="Tscrpt_reg_LuxR_C"/>
</dbReference>
<keyword evidence="4" id="KW-1185">Reference proteome</keyword>
<sequence>KANKVIAREMQLSEGTVKAHLSAAFRTLGVQNRTEAVFAAARMGLQADVRPS</sequence>
<comment type="caution">
    <text evidence="3">The sequence shown here is derived from an EMBL/GenBank/DDBJ whole genome shotgun (WGS) entry which is preliminary data.</text>
</comment>
<dbReference type="InterPro" id="IPR036388">
    <property type="entry name" value="WH-like_DNA-bd_sf"/>
</dbReference>
<feature type="domain" description="HTH luxR-type" evidence="2">
    <location>
        <begin position="1"/>
        <end position="44"/>
    </location>
</feature>
<keyword evidence="1 3" id="KW-0238">DNA-binding</keyword>
<accession>A0ABX0P5E3</accession>
<dbReference type="InterPro" id="IPR016032">
    <property type="entry name" value="Sig_transdc_resp-reg_C-effctor"/>
</dbReference>
<dbReference type="Pfam" id="PF00196">
    <property type="entry name" value="GerE"/>
    <property type="match status" value="1"/>
</dbReference>
<evidence type="ECO:0000313" key="4">
    <source>
        <dbReference type="Proteomes" id="UP000609726"/>
    </source>
</evidence>
<evidence type="ECO:0000259" key="2">
    <source>
        <dbReference type="PROSITE" id="PS50043"/>
    </source>
</evidence>
<name>A0ABX0P5E3_9BURK</name>
<dbReference type="PANTHER" id="PTHR43214">
    <property type="entry name" value="TWO-COMPONENT RESPONSE REGULATOR"/>
    <property type="match status" value="1"/>
</dbReference>
<feature type="non-terminal residue" evidence="3">
    <location>
        <position position="1"/>
    </location>
</feature>
<gene>
    <name evidence="3" type="ORF">F2P45_34565</name>
</gene>
<dbReference type="EMBL" id="WHJH01000272">
    <property type="protein sequence ID" value="NHZ94066.1"/>
    <property type="molecule type" value="Genomic_DNA"/>
</dbReference>
<reference evidence="3 4" key="1">
    <citation type="submission" date="2019-10" db="EMBL/GenBank/DDBJ databases">
        <title>Taxonomy of Antarctic Massilia spp.: description of Massilia rubra sp. nov., Massilia aquatica sp. nov., Massilia mucilaginosa sp. nov., Massilia frigida sp. nov. isolated from streams, lakes and regoliths.</title>
        <authorList>
            <person name="Holochova P."/>
            <person name="Sedlacek I."/>
            <person name="Kralova S."/>
            <person name="Maslanova I."/>
            <person name="Busse H.-J."/>
            <person name="Stankova E."/>
            <person name="Vrbovska V."/>
            <person name="Kovarovic V."/>
            <person name="Bartak M."/>
            <person name="Svec P."/>
            <person name="Pantucek R."/>
        </authorList>
    </citation>
    <scope>NUCLEOTIDE SEQUENCE [LARGE SCALE GENOMIC DNA]</scope>
    <source>
        <strain evidence="3 4">CCM 8733</strain>
    </source>
</reference>
<dbReference type="Proteomes" id="UP000609726">
    <property type="component" value="Unassembled WGS sequence"/>
</dbReference>
<dbReference type="RefSeq" id="WP_166882726.1">
    <property type="nucleotide sequence ID" value="NZ_WHJH01000272.1"/>
</dbReference>
<dbReference type="SUPFAM" id="SSF46894">
    <property type="entry name" value="C-terminal effector domain of the bipartite response regulators"/>
    <property type="match status" value="1"/>
</dbReference>
<evidence type="ECO:0000256" key="1">
    <source>
        <dbReference type="ARBA" id="ARBA00023125"/>
    </source>
</evidence>
<dbReference type="GO" id="GO:0003677">
    <property type="term" value="F:DNA binding"/>
    <property type="evidence" value="ECO:0007669"/>
    <property type="project" value="UniProtKB-KW"/>
</dbReference>
<dbReference type="CDD" id="cd06170">
    <property type="entry name" value="LuxR_C_like"/>
    <property type="match status" value="1"/>
</dbReference>
<protein>
    <submittedName>
        <fullName evidence="3">DNA-binding response regulator</fullName>
    </submittedName>
</protein>